<dbReference type="GO" id="GO:0003952">
    <property type="term" value="F:NAD+ synthase (glutamine-hydrolyzing) activity"/>
    <property type="evidence" value="ECO:0007669"/>
    <property type="project" value="InterPro"/>
</dbReference>
<dbReference type="STRING" id="2741.SAMN04489866_10575"/>
<reference evidence="9 10" key="1">
    <citation type="submission" date="2016-10" db="EMBL/GenBank/DDBJ databases">
        <authorList>
            <person name="de Groot N.N."/>
        </authorList>
    </citation>
    <scope>NUCLEOTIDE SEQUENCE [LARGE SCALE GENOMIC DNA]</scope>
    <source>
        <strain evidence="9 10">DSM 20475</strain>
    </source>
</reference>
<comment type="pathway">
    <text evidence="1">Cofactor biosynthesis; NAD(+) biosynthesis.</text>
</comment>
<evidence type="ECO:0000313" key="10">
    <source>
        <dbReference type="Proteomes" id="UP000198995"/>
    </source>
</evidence>
<evidence type="ECO:0000256" key="6">
    <source>
        <dbReference type="RuleBase" id="RU003811"/>
    </source>
</evidence>
<keyword evidence="3 6" id="KW-0547">Nucleotide-binding</keyword>
<evidence type="ECO:0000256" key="3">
    <source>
        <dbReference type="ARBA" id="ARBA00022741"/>
    </source>
</evidence>
<dbReference type="Pfam" id="PF02540">
    <property type="entry name" value="NAD_synthase"/>
    <property type="match status" value="1"/>
</dbReference>
<sequence>MQLEEDALKNLCTRLEGWCGDRMAAMGAKRAVIGISGGKDSSVVAALAVRVCGRDNVIGVMMPRGDQADIDVARALCKDLGIVSHEVNIGPAADALTAAVTTVVGPLSRQSQLNLPPRVRMTVLYAIAQSLDGAVWNTSNLSEDWVGYATIYGDTTGAFSPLATLTTDEVIQLGRHLGLSDRFVEKPPADGLTGKTDEDILGFSYAVLNRYIRTGRCDDPAVQATIDRLHRTSRFKFKPIDMFDSRLPIAAEDMAGVYRFEK</sequence>
<dbReference type="PANTHER" id="PTHR23090:SF9">
    <property type="entry name" value="GLUTAMINE-DEPENDENT NAD(+) SYNTHETASE"/>
    <property type="match status" value="1"/>
</dbReference>
<evidence type="ECO:0000256" key="5">
    <source>
        <dbReference type="ARBA" id="ARBA00023027"/>
    </source>
</evidence>
<evidence type="ECO:0000259" key="8">
    <source>
        <dbReference type="Pfam" id="PF02540"/>
    </source>
</evidence>
<dbReference type="CDD" id="cd00553">
    <property type="entry name" value="NAD_synthase"/>
    <property type="match status" value="1"/>
</dbReference>
<comment type="similarity">
    <text evidence="6">Belongs to the NAD synthetase family.</text>
</comment>
<dbReference type="RefSeq" id="WP_091791750.1">
    <property type="nucleotide sequence ID" value="NZ_FNAF01000005.1"/>
</dbReference>
<dbReference type="SUPFAM" id="SSF52402">
    <property type="entry name" value="Adenine nucleotide alpha hydrolases-like"/>
    <property type="match status" value="1"/>
</dbReference>
<evidence type="ECO:0000256" key="1">
    <source>
        <dbReference type="ARBA" id="ARBA00004790"/>
    </source>
</evidence>
<dbReference type="EMBL" id="FNAF01000005">
    <property type="protein sequence ID" value="SDD66347.1"/>
    <property type="molecule type" value="Genomic_DNA"/>
</dbReference>
<dbReference type="PANTHER" id="PTHR23090">
    <property type="entry name" value="NH 3 /GLUTAMINE-DEPENDENT NAD + SYNTHETASE"/>
    <property type="match status" value="1"/>
</dbReference>
<evidence type="ECO:0000313" key="9">
    <source>
        <dbReference type="EMBL" id="SDD66347.1"/>
    </source>
</evidence>
<dbReference type="InterPro" id="IPR022310">
    <property type="entry name" value="NAD/GMP_synthase"/>
</dbReference>
<dbReference type="NCBIfam" id="TIGR00552">
    <property type="entry name" value="nadE"/>
    <property type="match status" value="1"/>
</dbReference>
<keyword evidence="2 6" id="KW-0436">Ligase</keyword>
<dbReference type="Gene3D" id="3.40.50.620">
    <property type="entry name" value="HUPs"/>
    <property type="match status" value="1"/>
</dbReference>
<keyword evidence="10" id="KW-1185">Reference proteome</keyword>
<dbReference type="EC" id="6.3.1.5" evidence="7"/>
<dbReference type="GO" id="GO:0004359">
    <property type="term" value="F:glutaminase activity"/>
    <property type="evidence" value="ECO:0007669"/>
    <property type="project" value="InterPro"/>
</dbReference>
<dbReference type="GO" id="GO:0008795">
    <property type="term" value="F:NAD+ synthase activity"/>
    <property type="evidence" value="ECO:0007669"/>
    <property type="project" value="UniProtKB-EC"/>
</dbReference>
<dbReference type="GO" id="GO:0005524">
    <property type="term" value="F:ATP binding"/>
    <property type="evidence" value="ECO:0007669"/>
    <property type="project" value="UniProtKB-KW"/>
</dbReference>
<evidence type="ECO:0000256" key="7">
    <source>
        <dbReference type="RuleBase" id="RU003812"/>
    </source>
</evidence>
<evidence type="ECO:0000256" key="2">
    <source>
        <dbReference type="ARBA" id="ARBA00022598"/>
    </source>
</evidence>
<evidence type="ECO:0000256" key="4">
    <source>
        <dbReference type="ARBA" id="ARBA00022840"/>
    </source>
</evidence>
<keyword evidence="5 6" id="KW-0520">NAD</keyword>
<proteinExistence type="inferred from homology"/>
<dbReference type="AlphaFoldDB" id="A0A1G6WM99"/>
<dbReference type="GO" id="GO:0009435">
    <property type="term" value="P:NAD+ biosynthetic process"/>
    <property type="evidence" value="ECO:0007669"/>
    <property type="project" value="UniProtKB-UniPathway"/>
</dbReference>
<gene>
    <name evidence="9" type="ORF">SAMN04489866_10575</name>
</gene>
<dbReference type="InterPro" id="IPR014729">
    <property type="entry name" value="Rossmann-like_a/b/a_fold"/>
</dbReference>
<name>A0A1G6WM99_PEPNI</name>
<dbReference type="Proteomes" id="UP000198995">
    <property type="component" value="Unassembled WGS sequence"/>
</dbReference>
<comment type="catalytic activity">
    <reaction evidence="7">
        <text>deamido-NAD(+) + NH4(+) + ATP = AMP + diphosphate + NAD(+) + H(+)</text>
        <dbReference type="Rhea" id="RHEA:21188"/>
        <dbReference type="ChEBI" id="CHEBI:15378"/>
        <dbReference type="ChEBI" id="CHEBI:28938"/>
        <dbReference type="ChEBI" id="CHEBI:30616"/>
        <dbReference type="ChEBI" id="CHEBI:33019"/>
        <dbReference type="ChEBI" id="CHEBI:57540"/>
        <dbReference type="ChEBI" id="CHEBI:58437"/>
        <dbReference type="ChEBI" id="CHEBI:456215"/>
        <dbReference type="EC" id="6.3.1.5"/>
    </reaction>
</comment>
<dbReference type="InterPro" id="IPR003694">
    <property type="entry name" value="NAD_synthase"/>
</dbReference>
<feature type="domain" description="NAD/GMP synthase" evidence="8">
    <location>
        <begin position="14"/>
        <end position="213"/>
    </location>
</feature>
<organism evidence="9 10">
    <name type="scientific">Peptococcus niger</name>
    <dbReference type="NCBI Taxonomy" id="2741"/>
    <lineage>
        <taxon>Bacteria</taxon>
        <taxon>Bacillati</taxon>
        <taxon>Bacillota</taxon>
        <taxon>Clostridia</taxon>
        <taxon>Eubacteriales</taxon>
        <taxon>Peptococcaceae</taxon>
        <taxon>Peptococcus</taxon>
    </lineage>
</organism>
<dbReference type="OrthoDB" id="9803818at2"/>
<dbReference type="UniPathway" id="UPA00253">
    <property type="reaction ID" value="UER00333"/>
</dbReference>
<accession>A0A1G6WM99</accession>
<protein>
    <recommendedName>
        <fullName evidence="7">NH(3)-dependent NAD(+) synthetase</fullName>
        <ecNumber evidence="7">6.3.1.5</ecNumber>
    </recommendedName>
</protein>
<keyword evidence="4 6" id="KW-0067">ATP-binding</keyword>
<dbReference type="GO" id="GO:0005737">
    <property type="term" value="C:cytoplasm"/>
    <property type="evidence" value="ECO:0007669"/>
    <property type="project" value="InterPro"/>
</dbReference>